<dbReference type="PANTHER" id="PTHR13887">
    <property type="entry name" value="GLUTATHIONE S-TRANSFERASE KAPPA"/>
    <property type="match status" value="1"/>
</dbReference>
<keyword evidence="3" id="KW-1185">Reference proteome</keyword>
<dbReference type="RefSeq" id="WP_418159705.1">
    <property type="nucleotide sequence ID" value="NZ_JBBLZC010000010.1"/>
</dbReference>
<feature type="domain" description="DSBA-like thioredoxin" evidence="1">
    <location>
        <begin position="22"/>
        <end position="217"/>
    </location>
</feature>
<organism evidence="2 3">
    <name type="scientific">Benzoatithermus flavus</name>
    <dbReference type="NCBI Taxonomy" id="3108223"/>
    <lineage>
        <taxon>Bacteria</taxon>
        <taxon>Pseudomonadati</taxon>
        <taxon>Pseudomonadota</taxon>
        <taxon>Alphaproteobacteria</taxon>
        <taxon>Geminicoccales</taxon>
        <taxon>Geminicoccaceae</taxon>
        <taxon>Benzoatithermus</taxon>
    </lineage>
</organism>
<dbReference type="InterPro" id="IPR036249">
    <property type="entry name" value="Thioredoxin-like_sf"/>
</dbReference>
<dbReference type="InterPro" id="IPR001853">
    <property type="entry name" value="DSBA-like_thioredoxin_dom"/>
</dbReference>
<dbReference type="EMBL" id="JBBLZC010000010">
    <property type="protein sequence ID" value="MEK0083862.1"/>
    <property type="molecule type" value="Genomic_DNA"/>
</dbReference>
<evidence type="ECO:0000259" key="1">
    <source>
        <dbReference type="Pfam" id="PF01323"/>
    </source>
</evidence>
<evidence type="ECO:0000313" key="2">
    <source>
        <dbReference type="EMBL" id="MEK0083862.1"/>
    </source>
</evidence>
<dbReference type="SUPFAM" id="SSF52833">
    <property type="entry name" value="Thioredoxin-like"/>
    <property type="match status" value="1"/>
</dbReference>
<gene>
    <name evidence="2" type="ORF">U1T56_11935</name>
</gene>
<dbReference type="Pfam" id="PF01323">
    <property type="entry name" value="DSBA"/>
    <property type="match status" value="1"/>
</dbReference>
<protein>
    <submittedName>
        <fullName evidence="2">DsbA family oxidoreductase</fullName>
    </submittedName>
</protein>
<comment type="caution">
    <text evidence="2">The sequence shown here is derived from an EMBL/GenBank/DDBJ whole genome shotgun (WGS) entry which is preliminary data.</text>
</comment>
<evidence type="ECO:0000313" key="3">
    <source>
        <dbReference type="Proteomes" id="UP001375743"/>
    </source>
</evidence>
<proteinExistence type="predicted"/>
<dbReference type="Gene3D" id="3.40.30.10">
    <property type="entry name" value="Glutaredoxin"/>
    <property type="match status" value="1"/>
</dbReference>
<dbReference type="CDD" id="cd03024">
    <property type="entry name" value="DsbA_FrnE"/>
    <property type="match status" value="1"/>
</dbReference>
<dbReference type="PANTHER" id="PTHR13887:SF41">
    <property type="entry name" value="THIOREDOXIN SUPERFAMILY PROTEIN"/>
    <property type="match status" value="1"/>
</dbReference>
<sequence>MMAEAPANARLVHGRPRAQARVRLVADLACPWCYIAFVRLRRLVARAPVELVWHPFLLNPYLPREGVARAHYLERKFGSPTQAQSVVRRIAAIGAQEGIRFRFAAIDTQPNTALAHALVLTAAEHGRLVEAVQAVFRAFFEEGADIGRIETLQPIAAAIGLSETARTALAEPARLAEVAAAHERAYALGINGVPVFVFGEDHLIAGAQPDEALEALLDLELYRRRDTAG</sequence>
<name>A0ABU8XRR4_9PROT</name>
<accession>A0ABU8XRR4</accession>
<reference evidence="2 3" key="1">
    <citation type="submission" date="2024-01" db="EMBL/GenBank/DDBJ databases">
        <title>Multi-omics insights into the function and evolution of sodium benzoate biodegradation pathways in Benzoatithermus flavus gen. nov., sp. nov. from hot spring.</title>
        <authorList>
            <person name="Hu C.-J."/>
            <person name="Li W.-J."/>
        </authorList>
    </citation>
    <scope>NUCLEOTIDE SEQUENCE [LARGE SCALE GENOMIC DNA]</scope>
    <source>
        <strain evidence="2 3">SYSU G07066</strain>
    </source>
</reference>
<dbReference type="Proteomes" id="UP001375743">
    <property type="component" value="Unassembled WGS sequence"/>
</dbReference>